<dbReference type="STRING" id="314276.OS145_00355"/>
<name>A0A348WN45_9GAMM</name>
<reference evidence="1 2" key="1">
    <citation type="journal article" date="2018" name="Nat. Biotechnol.">
        <title>A standardized bacterial taxonomy based on genome phylogeny substantially revises the tree of life.</title>
        <authorList>
            <person name="Parks D.H."/>
            <person name="Chuvochina M."/>
            <person name="Waite D.W."/>
            <person name="Rinke C."/>
            <person name="Skarshewski A."/>
            <person name="Chaumeil P.A."/>
            <person name="Hugenholtz P."/>
        </authorList>
    </citation>
    <scope>NUCLEOTIDE SEQUENCE [LARGE SCALE GENOMIC DNA]</scope>
    <source>
        <strain evidence="1">UBA9360</strain>
    </source>
</reference>
<accession>A0A348WN45</accession>
<protein>
    <submittedName>
        <fullName evidence="1">Uncharacterized protein</fullName>
    </submittedName>
</protein>
<evidence type="ECO:0000313" key="2">
    <source>
        <dbReference type="Proteomes" id="UP000262878"/>
    </source>
</evidence>
<dbReference type="Proteomes" id="UP000262878">
    <property type="component" value="Unassembled WGS sequence"/>
</dbReference>
<comment type="caution">
    <text evidence="1">The sequence shown here is derived from an EMBL/GenBank/DDBJ whole genome shotgun (WGS) entry which is preliminary data.</text>
</comment>
<evidence type="ECO:0000313" key="1">
    <source>
        <dbReference type="EMBL" id="HAR55957.1"/>
    </source>
</evidence>
<sequence>MPTYRVNYDHLGAPEQVQLNVPTIEHLDSDRDFRDEIARRLAERVLPHAELAVNHDDHRNVEEKLYKAYDLKITHIERL</sequence>
<dbReference type="AlphaFoldDB" id="A0A348WN45"/>
<dbReference type="EMBL" id="DMUP01000091">
    <property type="protein sequence ID" value="HAR55957.1"/>
    <property type="molecule type" value="Genomic_DNA"/>
</dbReference>
<organism evidence="1 2">
    <name type="scientific">Idiomarina baltica</name>
    <dbReference type="NCBI Taxonomy" id="190892"/>
    <lineage>
        <taxon>Bacteria</taxon>
        <taxon>Pseudomonadati</taxon>
        <taxon>Pseudomonadota</taxon>
        <taxon>Gammaproteobacteria</taxon>
        <taxon>Alteromonadales</taxon>
        <taxon>Idiomarinaceae</taxon>
        <taxon>Idiomarina</taxon>
    </lineage>
</organism>
<gene>
    <name evidence="1" type="ORF">DCR58_04125</name>
</gene>
<proteinExistence type="predicted"/>